<dbReference type="PANTHER" id="PTHR35530:SF2">
    <property type="entry name" value="BSL4019 PROTEIN"/>
    <property type="match status" value="1"/>
</dbReference>
<dbReference type="AlphaFoldDB" id="A0A6J4KR24"/>
<feature type="domain" description="4-oxalocrotonate tautomerase-like" evidence="3">
    <location>
        <begin position="2"/>
        <end position="61"/>
    </location>
</feature>
<gene>
    <name evidence="4" type="ORF">AVDCRST_MAG48-1932</name>
</gene>
<protein>
    <submittedName>
        <fullName evidence="4">4-oxalocrotonate tautomerase</fullName>
    </submittedName>
</protein>
<proteinExistence type="inferred from homology"/>
<evidence type="ECO:0000256" key="2">
    <source>
        <dbReference type="ARBA" id="ARBA00023235"/>
    </source>
</evidence>
<organism evidence="4">
    <name type="scientific">uncultured Friedmanniella sp</name>
    <dbReference type="NCBI Taxonomy" id="335381"/>
    <lineage>
        <taxon>Bacteria</taxon>
        <taxon>Bacillati</taxon>
        <taxon>Actinomycetota</taxon>
        <taxon>Actinomycetes</taxon>
        <taxon>Propionibacteriales</taxon>
        <taxon>Nocardioidaceae</taxon>
        <taxon>Friedmanniella</taxon>
        <taxon>environmental samples</taxon>
    </lineage>
</organism>
<evidence type="ECO:0000259" key="3">
    <source>
        <dbReference type="Pfam" id="PF01361"/>
    </source>
</evidence>
<dbReference type="GO" id="GO:0016853">
    <property type="term" value="F:isomerase activity"/>
    <property type="evidence" value="ECO:0007669"/>
    <property type="project" value="UniProtKB-KW"/>
</dbReference>
<dbReference type="InterPro" id="IPR004370">
    <property type="entry name" value="4-OT-like_dom"/>
</dbReference>
<reference evidence="4" key="1">
    <citation type="submission" date="2020-02" db="EMBL/GenBank/DDBJ databases">
        <authorList>
            <person name="Meier V. D."/>
        </authorList>
    </citation>
    <scope>NUCLEOTIDE SEQUENCE</scope>
    <source>
        <strain evidence="4">AVDCRST_MAG48</strain>
    </source>
</reference>
<keyword evidence="2" id="KW-0413">Isomerase</keyword>
<dbReference type="EMBL" id="CADCTS010000281">
    <property type="protein sequence ID" value="CAA9309403.1"/>
    <property type="molecule type" value="Genomic_DNA"/>
</dbReference>
<accession>A0A6J4KR24</accession>
<evidence type="ECO:0000313" key="4">
    <source>
        <dbReference type="EMBL" id="CAA9309403.1"/>
    </source>
</evidence>
<dbReference type="Pfam" id="PF01361">
    <property type="entry name" value="Tautomerase"/>
    <property type="match status" value="1"/>
</dbReference>
<name>A0A6J4KR24_9ACTN</name>
<evidence type="ECO:0000256" key="1">
    <source>
        <dbReference type="ARBA" id="ARBA00006723"/>
    </source>
</evidence>
<dbReference type="InterPro" id="IPR014347">
    <property type="entry name" value="Tautomerase/MIF_sf"/>
</dbReference>
<comment type="similarity">
    <text evidence="1">Belongs to the 4-oxalocrotonate tautomerase family.</text>
</comment>
<dbReference type="PANTHER" id="PTHR35530">
    <property type="entry name" value="TAUTOMERASE-RELATED"/>
    <property type="match status" value="1"/>
</dbReference>
<dbReference type="SUPFAM" id="SSF55331">
    <property type="entry name" value="Tautomerase/MIF"/>
    <property type="match status" value="1"/>
</dbReference>
<sequence length="73" mass="7872">MPLINVKLIEGVFDATEKQTIIEKLTDAMVSIEGEGMRPVTWVTIEEVASGEWGIAGKALHTGDVLGMRTSEA</sequence>
<dbReference type="Gene3D" id="3.30.429.10">
    <property type="entry name" value="Macrophage Migration Inhibitory Factor"/>
    <property type="match status" value="1"/>
</dbReference>